<feature type="transmembrane region" description="Helical" evidence="1">
    <location>
        <begin position="151"/>
        <end position="168"/>
    </location>
</feature>
<evidence type="ECO:0000313" key="2">
    <source>
        <dbReference type="EMBL" id="NYG22129.1"/>
    </source>
</evidence>
<organism evidence="2 3">
    <name type="scientific">Agromyces hippuratus</name>
    <dbReference type="NCBI Taxonomy" id="286438"/>
    <lineage>
        <taxon>Bacteria</taxon>
        <taxon>Bacillati</taxon>
        <taxon>Actinomycetota</taxon>
        <taxon>Actinomycetes</taxon>
        <taxon>Micrococcales</taxon>
        <taxon>Microbacteriaceae</taxon>
        <taxon>Agromyces</taxon>
    </lineage>
</organism>
<feature type="transmembrane region" description="Helical" evidence="1">
    <location>
        <begin position="384"/>
        <end position="404"/>
    </location>
</feature>
<protein>
    <recommendedName>
        <fullName evidence="4">Glycosyltransferase RgtA/B/C/D-like domain-containing protein</fullName>
    </recommendedName>
</protein>
<comment type="caution">
    <text evidence="2">The sequence shown here is derived from an EMBL/GenBank/DDBJ whole genome shotgun (WGS) entry which is preliminary data.</text>
</comment>
<keyword evidence="1" id="KW-1133">Transmembrane helix</keyword>
<name>A0A852WW01_9MICO</name>
<proteinExistence type="predicted"/>
<keyword evidence="3" id="KW-1185">Reference proteome</keyword>
<feature type="transmembrane region" description="Helical" evidence="1">
    <location>
        <begin position="23"/>
        <end position="41"/>
    </location>
</feature>
<reference evidence="2 3" key="1">
    <citation type="submission" date="2020-07" db="EMBL/GenBank/DDBJ databases">
        <title>Sequencing the genomes of 1000 actinobacteria strains.</title>
        <authorList>
            <person name="Klenk H.-P."/>
        </authorList>
    </citation>
    <scope>NUCLEOTIDE SEQUENCE [LARGE SCALE GENOMIC DNA]</scope>
    <source>
        <strain evidence="2 3">DSM 8598</strain>
    </source>
</reference>
<dbReference type="EMBL" id="JACCFI010000001">
    <property type="protein sequence ID" value="NYG22129.1"/>
    <property type="molecule type" value="Genomic_DNA"/>
</dbReference>
<evidence type="ECO:0008006" key="4">
    <source>
        <dbReference type="Google" id="ProtNLM"/>
    </source>
</evidence>
<evidence type="ECO:0000313" key="3">
    <source>
        <dbReference type="Proteomes" id="UP000549066"/>
    </source>
</evidence>
<feature type="transmembrane region" description="Helical" evidence="1">
    <location>
        <begin position="127"/>
        <end position="145"/>
    </location>
</feature>
<feature type="transmembrane region" description="Helical" evidence="1">
    <location>
        <begin position="284"/>
        <end position="306"/>
    </location>
</feature>
<sequence length="516" mass="56608">MPDTSELPTRLDRFRSMMATERFRWWLVFIVLVMIAAVRAATPHERDHFWSARAGIENLQGMPLIRPDTWSWSKEGEWVPNSPLWNIVLGIGWQAGGFWGLFWVGFVSIAAFFALALLLARLAGARAFPTLVGFAPVLMFGFSAFTPRATMIVQSLLFLAVLFVWWWGGRAGRTGMFTSIAVVGGAGFALSLLGNWLHLSFMLMSAAIAVMWAIGWWASPGVRGTRWLSLTAAGTTGLLLGCVASPFGIPLTLERARVVAEACRGLISEWQSIVDLLGVQGFRFVPFTVVVVVLAIVAPLWVIHVLRTSGRFDPRVRIIVPLAAIGVPALVAGLDTLRFTLVGMLLLLPVFAGAATSLINALHRRQARGVGLLSRPKAMEYTSGRFWTVILTGLMILVTPLVAINVAQGATTPEASVISALPRECRLWATHTVGSSTILLRPDVKVWFDGRADFYGRDHLIAYLTTLTPEGQLPEGTDCVVLSSEPIDQWLANSLDERPGWSRVDSEAGYTLWVRE</sequence>
<accession>A0A852WW01</accession>
<dbReference type="RefSeq" id="WP_179551978.1">
    <property type="nucleotide sequence ID" value="NZ_JACCFI010000001.1"/>
</dbReference>
<feature type="transmembrane region" description="Helical" evidence="1">
    <location>
        <begin position="199"/>
        <end position="218"/>
    </location>
</feature>
<feature type="transmembrane region" description="Helical" evidence="1">
    <location>
        <begin position="175"/>
        <end position="193"/>
    </location>
</feature>
<keyword evidence="1" id="KW-0812">Transmembrane</keyword>
<evidence type="ECO:0000256" key="1">
    <source>
        <dbReference type="SAM" id="Phobius"/>
    </source>
</evidence>
<feature type="transmembrane region" description="Helical" evidence="1">
    <location>
        <begin position="230"/>
        <end position="249"/>
    </location>
</feature>
<dbReference type="Proteomes" id="UP000549066">
    <property type="component" value="Unassembled WGS sequence"/>
</dbReference>
<gene>
    <name evidence="2" type="ORF">BJY17_002876</name>
</gene>
<feature type="transmembrane region" description="Helical" evidence="1">
    <location>
        <begin position="318"/>
        <end position="334"/>
    </location>
</feature>
<feature type="transmembrane region" description="Helical" evidence="1">
    <location>
        <begin position="98"/>
        <end position="120"/>
    </location>
</feature>
<feature type="transmembrane region" description="Helical" evidence="1">
    <location>
        <begin position="340"/>
        <end position="363"/>
    </location>
</feature>
<keyword evidence="1" id="KW-0472">Membrane</keyword>
<dbReference type="AlphaFoldDB" id="A0A852WW01"/>